<dbReference type="GO" id="GO:0043590">
    <property type="term" value="C:bacterial nucleoid"/>
    <property type="evidence" value="ECO:0007669"/>
    <property type="project" value="UniProtKB-UniRule"/>
</dbReference>
<keyword evidence="1 2" id="KW-0238">DNA-binding</keyword>
<dbReference type="Proteomes" id="UP000018731">
    <property type="component" value="Unassembled WGS sequence"/>
</dbReference>
<comment type="similarity">
    <text evidence="1">Belongs to the YbaB/EbfC family.</text>
</comment>
<organism evidence="2 3">
    <name type="scientific">Helicobacter macacae MIT 99-5501</name>
    <dbReference type="NCBI Taxonomy" id="1357400"/>
    <lineage>
        <taxon>Bacteria</taxon>
        <taxon>Pseudomonadati</taxon>
        <taxon>Campylobacterota</taxon>
        <taxon>Epsilonproteobacteria</taxon>
        <taxon>Campylobacterales</taxon>
        <taxon>Helicobacteraceae</taxon>
        <taxon>Helicobacter</taxon>
    </lineage>
</organism>
<evidence type="ECO:0000256" key="1">
    <source>
        <dbReference type="HAMAP-Rule" id="MF_00274"/>
    </source>
</evidence>
<dbReference type="STRING" id="1357400.HMPREF2086_01535"/>
<comment type="subunit">
    <text evidence="1">Homodimer.</text>
</comment>
<dbReference type="HOGENOM" id="CLU_140930_2_1_7"/>
<dbReference type="Pfam" id="PF02575">
    <property type="entry name" value="YbaB_DNA_bd"/>
    <property type="match status" value="1"/>
</dbReference>
<dbReference type="PATRIC" id="fig|1357400.3.peg.2066"/>
<dbReference type="AlphaFoldDB" id="V8C7L1"/>
<dbReference type="Gene3D" id="3.30.1310.10">
    <property type="entry name" value="Nucleoid-associated protein YbaB-like domain"/>
    <property type="match status" value="1"/>
</dbReference>
<keyword evidence="3" id="KW-1185">Reference proteome</keyword>
<keyword evidence="1" id="KW-0963">Cytoplasm</keyword>
<dbReference type="GO" id="GO:0003677">
    <property type="term" value="F:DNA binding"/>
    <property type="evidence" value="ECO:0007669"/>
    <property type="project" value="UniProtKB-UniRule"/>
</dbReference>
<dbReference type="eggNOG" id="COG0718">
    <property type="taxonomic scope" value="Bacteria"/>
</dbReference>
<dbReference type="NCBIfam" id="TIGR00103">
    <property type="entry name" value="DNA_YbaB_EbfC"/>
    <property type="match status" value="1"/>
</dbReference>
<comment type="subcellular location">
    <subcellularLocation>
        <location evidence="1">Cytoplasm</location>
        <location evidence="1">Nucleoid</location>
    </subcellularLocation>
</comment>
<accession>V8C7L1</accession>
<evidence type="ECO:0000313" key="3">
    <source>
        <dbReference type="Proteomes" id="UP000018731"/>
    </source>
</evidence>
<dbReference type="HAMAP" id="MF_00274">
    <property type="entry name" value="DNA_YbaB_EbfC"/>
    <property type="match status" value="1"/>
</dbReference>
<protein>
    <recommendedName>
        <fullName evidence="1">Nucleoid-associated protein HMPREF2086_01535</fullName>
    </recommendedName>
</protein>
<dbReference type="InterPro" id="IPR004401">
    <property type="entry name" value="YbaB/EbfC"/>
</dbReference>
<name>V8C7L1_9HELI</name>
<dbReference type="GO" id="GO:0005737">
    <property type="term" value="C:cytoplasm"/>
    <property type="evidence" value="ECO:0007669"/>
    <property type="project" value="UniProtKB-UniRule"/>
</dbReference>
<dbReference type="PIRSF" id="PIRSF004555">
    <property type="entry name" value="UCP004555"/>
    <property type="match status" value="1"/>
</dbReference>
<evidence type="ECO:0000313" key="2">
    <source>
        <dbReference type="EMBL" id="ETD22736.1"/>
    </source>
</evidence>
<comment type="caution">
    <text evidence="2">The sequence shown here is derived from an EMBL/GenBank/DDBJ whole genome shotgun (WGS) entry which is preliminary data.</text>
</comment>
<comment type="function">
    <text evidence="1">Binds to DNA and alters its conformation. May be involved in regulation of gene expression, nucleoid organization and DNA protection.</text>
</comment>
<dbReference type="RefSeq" id="WP_023928270.1">
    <property type="nucleotide sequence ID" value="NZ_KI669455.1"/>
</dbReference>
<dbReference type="EMBL" id="AZJI01000007">
    <property type="protein sequence ID" value="ETD22736.1"/>
    <property type="molecule type" value="Genomic_DNA"/>
</dbReference>
<sequence length="98" mass="10697">MFDIKNLSQMLGGMQEQIQEMEQKSKDTILTAKSGGGLLSVSINGVGEVVDILIDDSLLEDKESLQILLISALNDAYKNVEENRKSLALGMLGKINPF</sequence>
<dbReference type="SUPFAM" id="SSF82607">
    <property type="entry name" value="YbaB-like"/>
    <property type="match status" value="1"/>
</dbReference>
<dbReference type="InterPro" id="IPR036894">
    <property type="entry name" value="YbaB-like_sf"/>
</dbReference>
<reference evidence="2 3" key="1">
    <citation type="journal article" date="2014" name="Genome Announc.">
        <title>Draft genome sequences of six enterohepatic helicobacter species isolated from humans and one from rhesus macaques.</title>
        <authorList>
            <person name="Shen Z."/>
            <person name="Sheh A."/>
            <person name="Young S.K."/>
            <person name="Abouelliel A."/>
            <person name="Ward D.V."/>
            <person name="Earl A.M."/>
            <person name="Fox J.G."/>
        </authorList>
    </citation>
    <scope>NUCLEOTIDE SEQUENCE [LARGE SCALE GENOMIC DNA]</scope>
    <source>
        <strain evidence="2 3">MIT 99-5501</strain>
    </source>
</reference>
<dbReference type="OrthoDB" id="5343857at2"/>
<gene>
    <name evidence="2" type="ORF">HMPREF2086_01535</name>
</gene>
<proteinExistence type="inferred from homology"/>